<evidence type="ECO:0000256" key="5">
    <source>
        <dbReference type="ARBA" id="ARBA00022692"/>
    </source>
</evidence>
<evidence type="ECO:0000256" key="11">
    <source>
        <dbReference type="RuleBase" id="RU004181"/>
    </source>
</evidence>
<dbReference type="GO" id="GO:0006508">
    <property type="term" value="P:proteolysis"/>
    <property type="evidence" value="ECO:0007669"/>
    <property type="project" value="UniProtKB-KW"/>
</dbReference>
<keyword evidence="9 10" id="KW-0472">Membrane</keyword>
<keyword evidence="3 10" id="KW-0997">Cell inner membrane</keyword>
<feature type="transmembrane region" description="Helical" evidence="10">
    <location>
        <begin position="71"/>
        <end position="90"/>
    </location>
</feature>
<evidence type="ECO:0000313" key="13">
    <source>
        <dbReference type="Proteomes" id="UP000005632"/>
    </source>
</evidence>
<evidence type="ECO:0000256" key="4">
    <source>
        <dbReference type="ARBA" id="ARBA00022670"/>
    </source>
</evidence>
<dbReference type="RefSeq" id="WP_014270687.1">
    <property type="nucleotide sequence ID" value="NC_016633.1"/>
</dbReference>
<evidence type="ECO:0000313" key="12">
    <source>
        <dbReference type="EMBL" id="AEV29846.1"/>
    </source>
</evidence>
<keyword evidence="7 10" id="KW-0378">Hydrolase</keyword>
<comment type="subcellular location">
    <subcellularLocation>
        <location evidence="10">Cell inner membrane</location>
        <topology evidence="10">Multi-pass membrane protein</topology>
    </subcellularLocation>
</comment>
<dbReference type="NCBIfam" id="TIGR00077">
    <property type="entry name" value="lspA"/>
    <property type="match status" value="1"/>
</dbReference>
<name>G8QQZ8_SPHPG</name>
<evidence type="ECO:0000256" key="9">
    <source>
        <dbReference type="ARBA" id="ARBA00023136"/>
    </source>
</evidence>
<dbReference type="AlphaFoldDB" id="G8QQZ8"/>
<protein>
    <recommendedName>
        <fullName evidence="10">Lipoprotein signal peptidase</fullName>
        <ecNumber evidence="10">3.4.23.36</ecNumber>
    </recommendedName>
    <alternativeName>
        <fullName evidence="10">Prolipoprotein signal peptidase</fullName>
    </alternativeName>
    <alternativeName>
        <fullName evidence="10">Signal peptidase II</fullName>
        <shortName evidence="10">SPase II</shortName>
    </alternativeName>
</protein>
<dbReference type="PANTHER" id="PTHR33695">
    <property type="entry name" value="LIPOPROTEIN SIGNAL PEPTIDASE"/>
    <property type="match status" value="1"/>
</dbReference>
<dbReference type="KEGG" id="sgp:SpiGrapes_2059"/>
<dbReference type="Proteomes" id="UP000005632">
    <property type="component" value="Chromosome"/>
</dbReference>
<keyword evidence="2 10" id="KW-1003">Cell membrane</keyword>
<dbReference type="Pfam" id="PF01252">
    <property type="entry name" value="Peptidase_A8"/>
    <property type="match status" value="1"/>
</dbReference>
<keyword evidence="13" id="KW-1185">Reference proteome</keyword>
<dbReference type="UniPathway" id="UPA00665"/>
<dbReference type="OrthoDB" id="9810259at2"/>
<organism evidence="12 13">
    <name type="scientific">Sphaerochaeta pleomorpha (strain ATCC BAA-1885 / DSM 22778 / Grapes)</name>
    <dbReference type="NCBI Taxonomy" id="158190"/>
    <lineage>
        <taxon>Bacteria</taxon>
        <taxon>Pseudomonadati</taxon>
        <taxon>Spirochaetota</taxon>
        <taxon>Spirochaetia</taxon>
        <taxon>Spirochaetales</taxon>
        <taxon>Sphaerochaetaceae</taxon>
        <taxon>Sphaerochaeta</taxon>
    </lineage>
</organism>
<evidence type="ECO:0000256" key="2">
    <source>
        <dbReference type="ARBA" id="ARBA00022475"/>
    </source>
</evidence>
<accession>G8QQZ8</accession>
<evidence type="ECO:0000256" key="6">
    <source>
        <dbReference type="ARBA" id="ARBA00022750"/>
    </source>
</evidence>
<dbReference type="PRINTS" id="PR00781">
    <property type="entry name" value="LIPOSIGPTASE"/>
</dbReference>
<comment type="caution">
    <text evidence="10">Lacks conserved residue(s) required for the propagation of feature annotation.</text>
</comment>
<dbReference type="GO" id="GO:0005886">
    <property type="term" value="C:plasma membrane"/>
    <property type="evidence" value="ECO:0007669"/>
    <property type="project" value="UniProtKB-SubCell"/>
</dbReference>
<dbReference type="STRING" id="158190.SpiGrapes_2059"/>
<gene>
    <name evidence="10" type="primary">lspA</name>
    <name evidence="12" type="ordered locus">SpiGrapes_2059</name>
</gene>
<comment type="similarity">
    <text evidence="1 10 11">Belongs to the peptidase A8 family.</text>
</comment>
<feature type="active site" evidence="10">
    <location>
        <position position="149"/>
    </location>
</feature>
<evidence type="ECO:0000256" key="7">
    <source>
        <dbReference type="ARBA" id="ARBA00022801"/>
    </source>
</evidence>
<reference evidence="12 13" key="1">
    <citation type="submission" date="2011-11" db="EMBL/GenBank/DDBJ databases">
        <title>Complete sequence of Spirochaeta sp. grapes.</title>
        <authorList>
            <consortium name="US DOE Joint Genome Institute"/>
            <person name="Lucas S."/>
            <person name="Han J."/>
            <person name="Lapidus A."/>
            <person name="Cheng J.-F."/>
            <person name="Goodwin L."/>
            <person name="Pitluck S."/>
            <person name="Peters L."/>
            <person name="Ovchinnikova G."/>
            <person name="Munk A.C."/>
            <person name="Detter J.C."/>
            <person name="Han C."/>
            <person name="Tapia R."/>
            <person name="Land M."/>
            <person name="Hauser L."/>
            <person name="Kyrpides N."/>
            <person name="Ivanova N."/>
            <person name="Pagani I."/>
            <person name="Ritalahtilisa K."/>
            <person name="Loeffler F."/>
            <person name="Woyke T."/>
        </authorList>
    </citation>
    <scope>NUCLEOTIDE SEQUENCE [LARGE SCALE GENOMIC DNA]</scope>
    <source>
        <strain evidence="13">ATCC BAA-1885 / DSM 22778 / Grapes</strain>
    </source>
</reference>
<evidence type="ECO:0000256" key="3">
    <source>
        <dbReference type="ARBA" id="ARBA00022519"/>
    </source>
</evidence>
<feature type="transmembrane region" description="Helical" evidence="10">
    <location>
        <begin position="147"/>
        <end position="165"/>
    </location>
</feature>
<evidence type="ECO:0000256" key="10">
    <source>
        <dbReference type="HAMAP-Rule" id="MF_00161"/>
    </source>
</evidence>
<evidence type="ECO:0000256" key="8">
    <source>
        <dbReference type="ARBA" id="ARBA00022989"/>
    </source>
</evidence>
<keyword evidence="12" id="KW-0449">Lipoprotein</keyword>
<dbReference type="InterPro" id="IPR001872">
    <property type="entry name" value="Peptidase_A8"/>
</dbReference>
<dbReference type="EC" id="3.4.23.36" evidence="10"/>
<proteinExistence type="inferred from homology"/>
<keyword evidence="6 10" id="KW-0064">Aspartyl protease</keyword>
<dbReference type="GO" id="GO:0004190">
    <property type="term" value="F:aspartic-type endopeptidase activity"/>
    <property type="evidence" value="ECO:0007669"/>
    <property type="project" value="UniProtKB-UniRule"/>
</dbReference>
<comment type="function">
    <text evidence="10">This protein specifically catalyzes the removal of signal peptides from prolipoproteins.</text>
</comment>
<dbReference type="EMBL" id="CP003155">
    <property type="protein sequence ID" value="AEV29846.1"/>
    <property type="molecule type" value="Genomic_DNA"/>
</dbReference>
<comment type="pathway">
    <text evidence="10">Protein modification; lipoprotein biosynthesis (signal peptide cleavage).</text>
</comment>
<feature type="active site" evidence="10">
    <location>
        <position position="127"/>
    </location>
</feature>
<keyword evidence="4 10" id="KW-0645">Protease</keyword>
<evidence type="ECO:0000256" key="1">
    <source>
        <dbReference type="ARBA" id="ARBA00006139"/>
    </source>
</evidence>
<dbReference type="PANTHER" id="PTHR33695:SF1">
    <property type="entry name" value="LIPOPROTEIN SIGNAL PEPTIDASE"/>
    <property type="match status" value="1"/>
</dbReference>
<dbReference type="HAMAP" id="MF_00161">
    <property type="entry name" value="LspA"/>
    <property type="match status" value="1"/>
</dbReference>
<keyword evidence="5 10" id="KW-0812">Transmembrane</keyword>
<feature type="transmembrane region" description="Helical" evidence="10">
    <location>
        <begin position="37"/>
        <end position="59"/>
    </location>
</feature>
<dbReference type="HOGENOM" id="CLU_083252_3_1_12"/>
<sequence>MDTKPRNRFLPLFLTLLVLAADQLTKAWIVTHIAENTIGYTFFGDFLYIVHVRNTAIAFSMGLGLPILVKLLGFIIFPVFLLIGVAYVFFSNKYSLSPLQRWVLALFLGGGMGNLTDRIFRSFRVVDFISVNTYGFLGFDRWPTWNIADASLVVSGILLALTLLFPPKGEKETTDV</sequence>
<dbReference type="eggNOG" id="COG0597">
    <property type="taxonomic scope" value="Bacteria"/>
</dbReference>
<keyword evidence="8 10" id="KW-1133">Transmembrane helix</keyword>
<comment type="catalytic activity">
    <reaction evidence="10">
        <text>Release of signal peptides from bacterial membrane prolipoproteins. Hydrolyzes -Xaa-Yaa-Zaa-|-(S,diacylglyceryl)Cys-, in which Xaa is hydrophobic (preferably Leu), and Yaa (Ala or Ser) and Zaa (Gly or Ala) have small, neutral side chains.</text>
        <dbReference type="EC" id="3.4.23.36"/>
    </reaction>
</comment>